<dbReference type="Proteomes" id="UP001346149">
    <property type="component" value="Unassembled WGS sequence"/>
</dbReference>
<dbReference type="InterPro" id="IPR007811">
    <property type="entry name" value="RPC4"/>
</dbReference>
<dbReference type="GO" id="GO:0005666">
    <property type="term" value="C:RNA polymerase III complex"/>
    <property type="evidence" value="ECO:0007669"/>
    <property type="project" value="InterPro"/>
</dbReference>
<reference evidence="2 3" key="1">
    <citation type="journal article" date="2023" name="Hortic Res">
        <title>Pangenome of water caltrop reveals structural variations and asymmetric subgenome divergence after allopolyploidization.</title>
        <authorList>
            <person name="Zhang X."/>
            <person name="Chen Y."/>
            <person name="Wang L."/>
            <person name="Yuan Y."/>
            <person name="Fang M."/>
            <person name="Shi L."/>
            <person name="Lu R."/>
            <person name="Comes H.P."/>
            <person name="Ma Y."/>
            <person name="Chen Y."/>
            <person name="Huang G."/>
            <person name="Zhou Y."/>
            <person name="Zheng Z."/>
            <person name="Qiu Y."/>
        </authorList>
    </citation>
    <scope>NUCLEOTIDE SEQUENCE [LARGE SCALE GENOMIC DNA]</scope>
    <source>
        <strain evidence="2">F231</strain>
    </source>
</reference>
<protein>
    <recommendedName>
        <fullName evidence="4">DNA-directed RNA polymerase III subunit RPC4</fullName>
    </recommendedName>
</protein>
<keyword evidence="3" id="KW-1185">Reference proteome</keyword>
<gene>
    <name evidence="2" type="ORF">SAY86_018664</name>
</gene>
<evidence type="ECO:0000256" key="1">
    <source>
        <dbReference type="SAM" id="MobiDB-lite"/>
    </source>
</evidence>
<dbReference type="GO" id="GO:0042797">
    <property type="term" value="P:tRNA transcription by RNA polymerase III"/>
    <property type="evidence" value="ECO:0007669"/>
    <property type="project" value="TreeGrafter"/>
</dbReference>
<evidence type="ECO:0000313" key="2">
    <source>
        <dbReference type="EMBL" id="KAK4784296.1"/>
    </source>
</evidence>
<proteinExistence type="predicted"/>
<dbReference type="Pfam" id="PF05132">
    <property type="entry name" value="RNA_pol_Rpc4"/>
    <property type="match status" value="1"/>
</dbReference>
<organism evidence="2 3">
    <name type="scientific">Trapa natans</name>
    <name type="common">Water chestnut</name>
    <dbReference type="NCBI Taxonomy" id="22666"/>
    <lineage>
        <taxon>Eukaryota</taxon>
        <taxon>Viridiplantae</taxon>
        <taxon>Streptophyta</taxon>
        <taxon>Embryophyta</taxon>
        <taxon>Tracheophyta</taxon>
        <taxon>Spermatophyta</taxon>
        <taxon>Magnoliopsida</taxon>
        <taxon>eudicotyledons</taxon>
        <taxon>Gunneridae</taxon>
        <taxon>Pentapetalae</taxon>
        <taxon>rosids</taxon>
        <taxon>malvids</taxon>
        <taxon>Myrtales</taxon>
        <taxon>Lythraceae</taxon>
        <taxon>Trapa</taxon>
    </lineage>
</organism>
<evidence type="ECO:0000313" key="3">
    <source>
        <dbReference type="Proteomes" id="UP001346149"/>
    </source>
</evidence>
<sequence length="324" mass="35919">MDDDDTNSAARKVKFKPKAPSRRKLPSVSAKTEVEEDEGASAEAAQLLSRFNDNLGKQRNKVPKESSVQVAFDQGVVSSTPIRTYGVLRDVRKDTSISTLPSSPYYDKGTLGSLPLTAKETTFATCSDVTDGLPQKTKEYREAWDYAHSYYPTSLPLRPSYSGNPEILDEAEFGESARNMEYDENLINAASELALLEESEEERMLFFQFPPKLPTVKKSDNMKGQERSDFSSSSNASCTIGDCKLEDLPEGYMGKLLVYKSGKIRLKLGETSYDVSPGLDCIFPQNVVAVNAVDRKFCILGDIEKRAIVTPDIDSILDTVIDMR</sequence>
<feature type="region of interest" description="Disordered" evidence="1">
    <location>
        <begin position="1"/>
        <end position="41"/>
    </location>
</feature>
<feature type="compositionally biased region" description="Basic residues" evidence="1">
    <location>
        <begin position="11"/>
        <end position="25"/>
    </location>
</feature>
<dbReference type="PANTHER" id="PTHR13408:SF6">
    <property type="entry name" value="DNA BINDING PROTEIN"/>
    <property type="match status" value="1"/>
</dbReference>
<dbReference type="PANTHER" id="PTHR13408">
    <property type="entry name" value="DNA-DIRECTED RNA POLYMERASE III"/>
    <property type="match status" value="1"/>
</dbReference>
<evidence type="ECO:0008006" key="4">
    <source>
        <dbReference type="Google" id="ProtNLM"/>
    </source>
</evidence>
<dbReference type="AlphaFoldDB" id="A0AAN7LNN3"/>
<dbReference type="GO" id="GO:0003677">
    <property type="term" value="F:DNA binding"/>
    <property type="evidence" value="ECO:0007669"/>
    <property type="project" value="InterPro"/>
</dbReference>
<dbReference type="EMBL" id="JAXQNO010000014">
    <property type="protein sequence ID" value="KAK4784296.1"/>
    <property type="molecule type" value="Genomic_DNA"/>
</dbReference>
<accession>A0AAN7LNN3</accession>
<name>A0AAN7LNN3_TRANT</name>
<comment type="caution">
    <text evidence="2">The sequence shown here is derived from an EMBL/GenBank/DDBJ whole genome shotgun (WGS) entry which is preliminary data.</text>
</comment>